<keyword evidence="4" id="KW-1185">Reference proteome</keyword>
<dbReference type="EMBL" id="JAQNDK010000002">
    <property type="protein sequence ID" value="MDC0679196.1"/>
    <property type="molecule type" value="Genomic_DNA"/>
</dbReference>
<dbReference type="SMART" id="SM00458">
    <property type="entry name" value="RICIN"/>
    <property type="match status" value="1"/>
</dbReference>
<dbReference type="Gene3D" id="2.130.10.130">
    <property type="entry name" value="Integrin alpha, N-terminal"/>
    <property type="match status" value="2"/>
</dbReference>
<dbReference type="CDD" id="cd00161">
    <property type="entry name" value="beta-trefoil_Ricin-like"/>
    <property type="match status" value="1"/>
</dbReference>
<dbReference type="SUPFAM" id="SSF102588">
    <property type="entry name" value="LmbE-like"/>
    <property type="match status" value="1"/>
</dbReference>
<dbReference type="InterPro" id="IPR028994">
    <property type="entry name" value="Integrin_alpha_N"/>
</dbReference>
<dbReference type="PANTHER" id="PTHR44103">
    <property type="entry name" value="PROPROTEIN CONVERTASE P"/>
    <property type="match status" value="1"/>
</dbReference>
<dbReference type="PROSITE" id="PS50231">
    <property type="entry name" value="RICIN_B_LECTIN"/>
    <property type="match status" value="1"/>
</dbReference>
<evidence type="ECO:0000256" key="1">
    <source>
        <dbReference type="ARBA" id="ARBA00022729"/>
    </source>
</evidence>
<dbReference type="SUPFAM" id="SSF50370">
    <property type="entry name" value="Ricin B-like lectins"/>
    <property type="match status" value="1"/>
</dbReference>
<evidence type="ECO:0000313" key="3">
    <source>
        <dbReference type="EMBL" id="MDC0679196.1"/>
    </source>
</evidence>
<gene>
    <name evidence="3" type="ORF">POL72_15740</name>
</gene>
<evidence type="ECO:0000313" key="4">
    <source>
        <dbReference type="Proteomes" id="UP001217485"/>
    </source>
</evidence>
<dbReference type="Pfam" id="PF02585">
    <property type="entry name" value="PIG-L"/>
    <property type="match status" value="1"/>
</dbReference>
<dbReference type="PROSITE" id="PS51257">
    <property type="entry name" value="PROKAR_LIPOPROTEIN"/>
    <property type="match status" value="1"/>
</dbReference>
<dbReference type="InterPro" id="IPR013517">
    <property type="entry name" value="FG-GAP"/>
</dbReference>
<protein>
    <submittedName>
        <fullName evidence="3">FG-GAP-like repeat-containing protein</fullName>
    </submittedName>
</protein>
<keyword evidence="1" id="KW-0732">Signal</keyword>
<sequence length="823" mass="86759">MSKQTESPSCWQRAAARSVLLVGLLGSSPLAIGCYAAKDDAPDDESGEAAGALTLPTGPQFRDLYMVAHEDDDLLFMSPDVPESIRAGHTVRTVYLTAGDAGKTSAYWKDGREAGIREAYALMAGVVNSWTESVDTVQGKPTYRFTLDGNQRVSVVFLRLPNGGSGDGFPSPSGDTDCNRPGNTSLRNLWNDATGAYTVPVLGTWGSCAGTTYTKGELGAVLRSLVQSFGPTRMHIQDLSDLYGGGHPDHIHAGKFAFNAHHAYAGAHQLVVHRDYNIANEEENLSARQKADKTDVFCTYAEHDENIRDCSTYGDGAHGSWRGSQYSSAQVTYAHGWLAGLSDKCLDLPGGNATNGTTLQIRDCADVPHQKWTLTGGKIQLAGANKCVDLLGADTTNGTPVQIWDCADVPNQKWTLTSDGMLRGLDGKCLDVRGADPANGTVVQVWDCVAQPASGGGLEVVPQQSWTPRFGPVAAWTSGGLLSDSDASGRYGLYSFYYGSVRLGDVNGDHLADVCGRRPDGVYCALNQGGASFGALALYTEEFSDARGWATEMHGMTLMLGDVNGDGRADACGHGGNGIFCATANATGTAFVPDFRAWTSSFSNATEFAAGAQYYGSLRLVDVDGDGYADVCGRGAGGIQCAINNRQHAFKPAATWLGTEYLDSLGWGAERYGMTIAFGDINGDGRADVCGRGGGKIFCATGKAGGGFENPRRWSLRNDFADAGTPTGWGASRADYGSIRLGDVNGDGYADVCGRSPTGLVCGLSSGNGLDHVRRILPQDYTDVAGWGVDRYGMTLELADLDGDGAVDVCGRGGAAILCAHAR</sequence>
<organism evidence="3 4">
    <name type="scientific">Sorangium atrum</name>
    <dbReference type="NCBI Taxonomy" id="2995308"/>
    <lineage>
        <taxon>Bacteria</taxon>
        <taxon>Pseudomonadati</taxon>
        <taxon>Myxococcota</taxon>
        <taxon>Polyangia</taxon>
        <taxon>Polyangiales</taxon>
        <taxon>Polyangiaceae</taxon>
        <taxon>Sorangium</taxon>
    </lineage>
</organism>
<dbReference type="PANTHER" id="PTHR44103:SF1">
    <property type="entry name" value="PROPROTEIN CONVERTASE P"/>
    <property type="match status" value="1"/>
</dbReference>
<dbReference type="Pfam" id="PF00652">
    <property type="entry name" value="Ricin_B_lectin"/>
    <property type="match status" value="1"/>
</dbReference>
<name>A0ABT5BYL0_9BACT</name>
<accession>A0ABT5BYL0</accession>
<dbReference type="Gene3D" id="3.40.50.10320">
    <property type="entry name" value="LmbE-like"/>
    <property type="match status" value="1"/>
</dbReference>
<dbReference type="RefSeq" id="WP_272096149.1">
    <property type="nucleotide sequence ID" value="NZ_JAQNDK010000002.1"/>
</dbReference>
<dbReference type="InterPro" id="IPR003737">
    <property type="entry name" value="GlcNAc_PI_deacetylase-related"/>
</dbReference>
<comment type="caution">
    <text evidence="3">The sequence shown here is derived from an EMBL/GenBank/DDBJ whole genome shotgun (WGS) entry which is preliminary data.</text>
</comment>
<dbReference type="InterPro" id="IPR035992">
    <property type="entry name" value="Ricin_B-like_lectins"/>
</dbReference>
<dbReference type="InterPro" id="IPR024078">
    <property type="entry name" value="LmbE-like_dom_sf"/>
</dbReference>
<reference evidence="3 4" key="1">
    <citation type="submission" date="2023-01" db="EMBL/GenBank/DDBJ databases">
        <title>Minimal conservation of predation-associated metabolite biosynthetic gene clusters underscores biosynthetic potential of Myxococcota including descriptions for ten novel species: Archangium lansinium sp. nov., Myxococcus landrumus sp. nov., Nannocystis bai.</title>
        <authorList>
            <person name="Ahearne A."/>
            <person name="Stevens C."/>
            <person name="Dowd S."/>
        </authorList>
    </citation>
    <scope>NUCLEOTIDE SEQUENCE [LARGE SCALE GENOMIC DNA]</scope>
    <source>
        <strain evidence="3 4">WIWO2</strain>
    </source>
</reference>
<dbReference type="Pfam" id="PF13517">
    <property type="entry name" value="FG-GAP_3"/>
    <property type="match status" value="1"/>
</dbReference>
<dbReference type="SUPFAM" id="SSF69318">
    <property type="entry name" value="Integrin alpha N-terminal domain"/>
    <property type="match status" value="1"/>
</dbReference>
<evidence type="ECO:0000259" key="2">
    <source>
        <dbReference type="SMART" id="SM00458"/>
    </source>
</evidence>
<dbReference type="Proteomes" id="UP001217485">
    <property type="component" value="Unassembled WGS sequence"/>
</dbReference>
<dbReference type="InterPro" id="IPR000772">
    <property type="entry name" value="Ricin_B_lectin"/>
</dbReference>
<dbReference type="Gene3D" id="2.80.10.50">
    <property type="match status" value="1"/>
</dbReference>
<feature type="domain" description="Ricin B lectin" evidence="2">
    <location>
        <begin position="334"/>
        <end position="459"/>
    </location>
</feature>
<proteinExistence type="predicted"/>